<evidence type="ECO:0000313" key="4">
    <source>
        <dbReference type="RefSeq" id="XP_034244563.1"/>
    </source>
</evidence>
<keyword evidence="3" id="KW-1185">Reference proteome</keyword>
<feature type="domain" description="EB" evidence="2">
    <location>
        <begin position="109"/>
        <end position="162"/>
    </location>
</feature>
<dbReference type="PANTHER" id="PTHR39069">
    <property type="entry name" value="ECDYSONE-INDUCIBLE GENE E1, ISOFORM A"/>
    <property type="match status" value="1"/>
</dbReference>
<protein>
    <submittedName>
        <fullName evidence="4">Tenascin-like isoform X5</fullName>
    </submittedName>
</protein>
<name>A0A6P8YWQ7_THRPL</name>
<evidence type="ECO:0000313" key="3">
    <source>
        <dbReference type="Proteomes" id="UP000515158"/>
    </source>
</evidence>
<evidence type="ECO:0000259" key="2">
    <source>
        <dbReference type="Pfam" id="PF01683"/>
    </source>
</evidence>
<dbReference type="Proteomes" id="UP000515158">
    <property type="component" value="Unplaced"/>
</dbReference>
<accession>A0A6P8YWQ7</accession>
<organism evidence="4">
    <name type="scientific">Thrips palmi</name>
    <name type="common">Melon thrips</name>
    <dbReference type="NCBI Taxonomy" id="161013"/>
    <lineage>
        <taxon>Eukaryota</taxon>
        <taxon>Metazoa</taxon>
        <taxon>Ecdysozoa</taxon>
        <taxon>Arthropoda</taxon>
        <taxon>Hexapoda</taxon>
        <taxon>Insecta</taxon>
        <taxon>Pterygota</taxon>
        <taxon>Neoptera</taxon>
        <taxon>Paraneoptera</taxon>
        <taxon>Thysanoptera</taxon>
        <taxon>Terebrantia</taxon>
        <taxon>Thripoidea</taxon>
        <taxon>Thripidae</taxon>
        <taxon>Thrips</taxon>
    </lineage>
</organism>
<dbReference type="PANTHER" id="PTHR39069:SF8">
    <property type="entry name" value="FI17111P1"/>
    <property type="match status" value="1"/>
</dbReference>
<dbReference type="RefSeq" id="XP_034244563.1">
    <property type="nucleotide sequence ID" value="XM_034388672.1"/>
</dbReference>
<dbReference type="InterPro" id="IPR006149">
    <property type="entry name" value="EB_dom"/>
</dbReference>
<feature type="region of interest" description="Disordered" evidence="1">
    <location>
        <begin position="271"/>
        <end position="296"/>
    </location>
</feature>
<dbReference type="AlphaFoldDB" id="A0A6P8YWQ7"/>
<dbReference type="OrthoDB" id="5912242at2759"/>
<evidence type="ECO:0000256" key="1">
    <source>
        <dbReference type="SAM" id="MobiDB-lite"/>
    </source>
</evidence>
<sequence length="316" mass="32668">MGQLVAAPALNSTKGAISVQVLPPLLPKCSANADCVSLLGQHSACRDYWCECVDGAKYESGFSKRCLRVVSAIGDSCKEAGDCRRIANTYCKAGRCHCNKDFVFSDSGAACLKVATAENPSCSEDRQCVRLLNSATGPDGPAVCVDGKCMCRYDHVFENGTCVHKQARGKSCAADAECADLDGGACVQGVCGCKTNFVPAVAANKCLPVQRSLAAACEEDIQCSEGLGDLGRCSAGKCACPDGAVLGADNKCACADDEELNKAANRCEKAAPGKQLQQQQPAKEGQLRDNKGGAGSLQSSATVVIALLACAAYSLA</sequence>
<proteinExistence type="predicted"/>
<gene>
    <name evidence="4" type="primary">LOC117647129</name>
</gene>
<reference evidence="4" key="1">
    <citation type="submission" date="2025-08" db="UniProtKB">
        <authorList>
            <consortium name="RefSeq"/>
        </authorList>
    </citation>
    <scope>IDENTIFICATION</scope>
    <source>
        <tissue evidence="4">Total insect</tissue>
    </source>
</reference>
<dbReference type="GeneID" id="117647129"/>
<dbReference type="Pfam" id="PF01683">
    <property type="entry name" value="EB"/>
    <property type="match status" value="1"/>
</dbReference>